<proteinExistence type="predicted"/>
<dbReference type="AlphaFoldDB" id="A0A9D1Q9J9"/>
<evidence type="ECO:0000313" key="4">
    <source>
        <dbReference type="Proteomes" id="UP000823933"/>
    </source>
</evidence>
<protein>
    <submittedName>
        <fullName evidence="3">NAD(P)-binding domain-containing protein</fullName>
    </submittedName>
</protein>
<keyword evidence="1" id="KW-0560">Oxidoreductase</keyword>
<dbReference type="Proteomes" id="UP000823933">
    <property type="component" value="Unassembled WGS sequence"/>
</dbReference>
<dbReference type="Gene3D" id="3.40.50.720">
    <property type="entry name" value="NAD(P)-binding Rossmann-like Domain"/>
    <property type="match status" value="1"/>
</dbReference>
<dbReference type="SUPFAM" id="SSF51735">
    <property type="entry name" value="NAD(P)-binding Rossmann-fold domains"/>
    <property type="match status" value="1"/>
</dbReference>
<feature type="domain" description="D-isomer specific 2-hydroxyacid dehydrogenase NAD-binding" evidence="2">
    <location>
        <begin position="115"/>
        <end position="224"/>
    </location>
</feature>
<dbReference type="InterPro" id="IPR050812">
    <property type="entry name" value="Preph/Arog_dehydrog"/>
</dbReference>
<reference evidence="3" key="1">
    <citation type="journal article" date="2021" name="PeerJ">
        <title>Extensive microbial diversity within the chicken gut microbiome revealed by metagenomics and culture.</title>
        <authorList>
            <person name="Gilroy R."/>
            <person name="Ravi A."/>
            <person name="Getino M."/>
            <person name="Pursley I."/>
            <person name="Horton D.L."/>
            <person name="Alikhan N.F."/>
            <person name="Baker D."/>
            <person name="Gharbi K."/>
            <person name="Hall N."/>
            <person name="Watson M."/>
            <person name="Adriaenssens E.M."/>
            <person name="Foster-Nyarko E."/>
            <person name="Jarju S."/>
            <person name="Secka A."/>
            <person name="Antonio M."/>
            <person name="Oren A."/>
            <person name="Chaudhuri R.R."/>
            <person name="La Ragione R."/>
            <person name="Hildebrand F."/>
            <person name="Pallen M.J."/>
        </authorList>
    </citation>
    <scope>NUCLEOTIDE SEQUENCE</scope>
    <source>
        <strain evidence="3">ChiHcolR34-3080</strain>
    </source>
</reference>
<sequence length="262" mass="26481">MPERNRNIQIAVLGQDRRQTAAAQALRAAGCRVGGAEAVPAADFILLPVPLPWDAAWAALLQKAKPGALLLGGRAPAEAAGLGRRWVNCYAREALAVRNAVPTAEGCLSILLARRTRTLWGAPVLVAGYGRVGQAVAVRLTALGAKVTAAARSPAQRALAEALGAAVVPLTELAAAAAGFDTVVNTIPAPVLTAPVLAALRPGSLIVDLASAPGGTDFAAAAALEHTALLAPGLPARCAPDSAGEYLAETVLEIIREGEAAG</sequence>
<dbReference type="PANTHER" id="PTHR21363:SF0">
    <property type="entry name" value="PREPHENATE DEHYDROGENASE [NADP(+)]"/>
    <property type="match status" value="1"/>
</dbReference>
<gene>
    <name evidence="3" type="ORF">H9890_04730</name>
</gene>
<name>A0A9D1Q9J9_9FIRM</name>
<dbReference type="PANTHER" id="PTHR21363">
    <property type="entry name" value="PREPHENATE DEHYDROGENASE"/>
    <property type="match status" value="1"/>
</dbReference>
<dbReference type="GO" id="GO:0070403">
    <property type="term" value="F:NAD+ binding"/>
    <property type="evidence" value="ECO:0007669"/>
    <property type="project" value="TreeGrafter"/>
</dbReference>
<evidence type="ECO:0000256" key="1">
    <source>
        <dbReference type="ARBA" id="ARBA00023002"/>
    </source>
</evidence>
<dbReference type="GO" id="GO:0006571">
    <property type="term" value="P:tyrosine biosynthetic process"/>
    <property type="evidence" value="ECO:0007669"/>
    <property type="project" value="TreeGrafter"/>
</dbReference>
<organism evidence="3 4">
    <name type="scientific">Candidatus Faecalibacterium intestinigallinarum</name>
    <dbReference type="NCBI Taxonomy" id="2838581"/>
    <lineage>
        <taxon>Bacteria</taxon>
        <taxon>Bacillati</taxon>
        <taxon>Bacillota</taxon>
        <taxon>Clostridia</taxon>
        <taxon>Eubacteriales</taxon>
        <taxon>Oscillospiraceae</taxon>
        <taxon>Faecalibacterium</taxon>
    </lineage>
</organism>
<dbReference type="InterPro" id="IPR036291">
    <property type="entry name" value="NAD(P)-bd_dom_sf"/>
</dbReference>
<accession>A0A9D1Q9J9</accession>
<dbReference type="EMBL" id="DXHQ01000058">
    <property type="protein sequence ID" value="HIW08691.1"/>
    <property type="molecule type" value="Genomic_DNA"/>
</dbReference>
<evidence type="ECO:0000259" key="2">
    <source>
        <dbReference type="Pfam" id="PF02826"/>
    </source>
</evidence>
<evidence type="ECO:0000313" key="3">
    <source>
        <dbReference type="EMBL" id="HIW08691.1"/>
    </source>
</evidence>
<dbReference type="GO" id="GO:0008977">
    <property type="term" value="F:prephenate dehydrogenase (NAD+) activity"/>
    <property type="evidence" value="ECO:0007669"/>
    <property type="project" value="TreeGrafter"/>
</dbReference>
<comment type="caution">
    <text evidence="3">The sequence shown here is derived from an EMBL/GenBank/DDBJ whole genome shotgun (WGS) entry which is preliminary data.</text>
</comment>
<dbReference type="Pfam" id="PF02826">
    <property type="entry name" value="2-Hacid_dh_C"/>
    <property type="match status" value="1"/>
</dbReference>
<dbReference type="InterPro" id="IPR006140">
    <property type="entry name" value="D-isomer_DH_NAD-bd"/>
</dbReference>
<reference evidence="3" key="2">
    <citation type="submission" date="2021-04" db="EMBL/GenBank/DDBJ databases">
        <authorList>
            <person name="Gilroy R."/>
        </authorList>
    </citation>
    <scope>NUCLEOTIDE SEQUENCE</scope>
    <source>
        <strain evidence="3">ChiHcolR34-3080</strain>
    </source>
</reference>